<gene>
    <name evidence="1" type="ORF">ACFQGR_09610</name>
</gene>
<accession>A0ABW1RVU3</accession>
<protein>
    <submittedName>
        <fullName evidence="1">Uncharacterized protein</fullName>
    </submittedName>
</protein>
<evidence type="ECO:0000313" key="1">
    <source>
        <dbReference type="EMBL" id="MFC6179621.1"/>
    </source>
</evidence>
<proteinExistence type="predicted"/>
<keyword evidence="2" id="KW-1185">Reference proteome</keyword>
<organism evidence="1 2">
    <name type="scientific">Weissella sagaensis</name>
    <dbReference type="NCBI Taxonomy" id="2559928"/>
    <lineage>
        <taxon>Bacteria</taxon>
        <taxon>Bacillati</taxon>
        <taxon>Bacillota</taxon>
        <taxon>Bacilli</taxon>
        <taxon>Lactobacillales</taxon>
        <taxon>Lactobacillaceae</taxon>
        <taxon>Weissella</taxon>
    </lineage>
</organism>
<sequence>MYNKLHNFYKNTDFIMASFERQFDRFLKIGWDEDTAVRVIIFNFTREYFDKMGITPQQFKQFFDLHHNEPSFNYENVFMWARIVKKLDIDAANTIWPRFMTEKISIDNVDVKDPFEDYYDEHNLAENSQYSDMGKKQLVIEAEYLHNSLCNILKYIDNGGVDIDVVKAEVYDGIYESRI</sequence>
<dbReference type="EMBL" id="JBHSSG010000019">
    <property type="protein sequence ID" value="MFC6179621.1"/>
    <property type="molecule type" value="Genomic_DNA"/>
</dbReference>
<reference evidence="2" key="1">
    <citation type="journal article" date="2019" name="Int. J. Syst. Evol. Microbiol.">
        <title>The Global Catalogue of Microorganisms (GCM) 10K type strain sequencing project: providing services to taxonomists for standard genome sequencing and annotation.</title>
        <authorList>
            <consortium name="The Broad Institute Genomics Platform"/>
            <consortium name="The Broad Institute Genome Sequencing Center for Infectious Disease"/>
            <person name="Wu L."/>
            <person name="Ma J."/>
        </authorList>
    </citation>
    <scope>NUCLEOTIDE SEQUENCE [LARGE SCALE GENOMIC DNA]</scope>
    <source>
        <strain evidence="2">CCM 8924</strain>
    </source>
</reference>
<name>A0ABW1RVU3_9LACO</name>
<evidence type="ECO:0000313" key="2">
    <source>
        <dbReference type="Proteomes" id="UP001596158"/>
    </source>
</evidence>
<dbReference type="Proteomes" id="UP001596158">
    <property type="component" value="Unassembled WGS sequence"/>
</dbReference>
<dbReference type="RefSeq" id="WP_240006023.1">
    <property type="nucleotide sequence ID" value="NZ_BJDT01000012.1"/>
</dbReference>
<comment type="caution">
    <text evidence="1">The sequence shown here is derived from an EMBL/GenBank/DDBJ whole genome shotgun (WGS) entry which is preliminary data.</text>
</comment>